<keyword evidence="2" id="KW-1185">Reference proteome</keyword>
<gene>
    <name evidence="1" type="ORF">B4U80_02315</name>
</gene>
<dbReference type="Gene3D" id="3.40.30.10">
    <property type="entry name" value="Glutaredoxin"/>
    <property type="match status" value="2"/>
</dbReference>
<evidence type="ECO:0000313" key="1">
    <source>
        <dbReference type="EMBL" id="RWS20064.1"/>
    </source>
</evidence>
<reference evidence="1 2" key="1">
    <citation type="journal article" date="2018" name="Gigascience">
        <title>Genomes of trombidid mites reveal novel predicted allergens and laterally-transferred genes associated with secondary metabolism.</title>
        <authorList>
            <person name="Dong X."/>
            <person name="Chaisiri K."/>
            <person name="Xia D."/>
            <person name="Armstrong S.D."/>
            <person name="Fang Y."/>
            <person name="Donnelly M.J."/>
            <person name="Kadowaki T."/>
            <person name="McGarry J.W."/>
            <person name="Darby A.C."/>
            <person name="Makepeace B.L."/>
        </authorList>
    </citation>
    <scope>NUCLEOTIDE SEQUENCE [LARGE SCALE GENOMIC DNA]</scope>
    <source>
        <strain evidence="1">UoL-UT</strain>
    </source>
</reference>
<protein>
    <submittedName>
        <fullName evidence="1">Thioredoxin-like protein 1</fullName>
    </submittedName>
</protein>
<dbReference type="STRING" id="299467.A0A443RXX1"/>
<dbReference type="InterPro" id="IPR036249">
    <property type="entry name" value="Thioredoxin-like_sf"/>
</dbReference>
<dbReference type="AlphaFoldDB" id="A0A443RXX1"/>
<dbReference type="VEuPathDB" id="VectorBase:LDEU011976"/>
<accession>A0A443RXX1</accession>
<name>A0A443RXX1_9ACAR</name>
<organism evidence="1 2">
    <name type="scientific">Leptotrombidium deliense</name>
    <dbReference type="NCBI Taxonomy" id="299467"/>
    <lineage>
        <taxon>Eukaryota</taxon>
        <taxon>Metazoa</taxon>
        <taxon>Ecdysozoa</taxon>
        <taxon>Arthropoda</taxon>
        <taxon>Chelicerata</taxon>
        <taxon>Arachnida</taxon>
        <taxon>Acari</taxon>
        <taxon>Acariformes</taxon>
        <taxon>Trombidiformes</taxon>
        <taxon>Prostigmata</taxon>
        <taxon>Anystina</taxon>
        <taxon>Parasitengona</taxon>
        <taxon>Trombiculoidea</taxon>
        <taxon>Trombiculidae</taxon>
        <taxon>Leptotrombidium</taxon>
    </lineage>
</organism>
<dbReference type="Proteomes" id="UP000288716">
    <property type="component" value="Unassembled WGS sequence"/>
</dbReference>
<dbReference type="PANTHER" id="PTHR19991">
    <property type="entry name" value="L 2 01289"/>
    <property type="match status" value="1"/>
</dbReference>
<dbReference type="OrthoDB" id="72053at2759"/>
<comment type="caution">
    <text evidence="1">The sequence shown here is derived from an EMBL/GenBank/DDBJ whole genome shotgun (WGS) entry which is preliminary data.</text>
</comment>
<dbReference type="SUPFAM" id="SSF52833">
    <property type="entry name" value="Thioredoxin-like"/>
    <property type="match status" value="1"/>
</dbReference>
<sequence length="237" mass="27011">MVTLLHLSISDQTNCKKCDRVLHRLEEIDDDADQKGIGFVKIADQALAFEYGLEDLPSLVYYRRKIPIVFSGDLENETAVLEWLLEFRDSADDPDEIKGDDAEIEDVSAKVLEALIESTDNLAVLFYEETDEKSQNVMLELEHIDDETDQHGILFVKIDDREVAKHFGIDSSEIPTLVYFENKIPNFYAGDLTKEEDVLNWLVHQKSADEIEEVTDAVVYQLISSSKPVAVLFFGEY</sequence>
<proteinExistence type="predicted"/>
<evidence type="ECO:0000313" key="2">
    <source>
        <dbReference type="Proteomes" id="UP000288716"/>
    </source>
</evidence>
<dbReference type="PANTHER" id="PTHR19991:SF3">
    <property type="entry name" value="LETHAL (2) 01289, ISOFORM F"/>
    <property type="match status" value="1"/>
</dbReference>
<dbReference type="EMBL" id="NCKV01020371">
    <property type="protein sequence ID" value="RWS20064.1"/>
    <property type="molecule type" value="Genomic_DNA"/>
</dbReference>